<dbReference type="Proteomes" id="UP001208935">
    <property type="component" value="Unassembled WGS sequence"/>
</dbReference>
<dbReference type="Pfam" id="PF13175">
    <property type="entry name" value="AAA_15"/>
    <property type="match status" value="1"/>
</dbReference>
<comment type="caution">
    <text evidence="3">The sequence shown here is derived from an EMBL/GenBank/DDBJ whole genome shotgun (WGS) entry which is preliminary data.</text>
</comment>
<sequence length="137" mass="15148">MITELRLENWKSYEKSSLHIDPLTVLIGTNASGKSNALDAFIFLHRIASGTMLTTALKGEDKALPSMRGGVDWAAQRPSCYTQAPSHELCVSKRGSTPLRGRQAAFPKQLGVEQSAPSYSADPARPLKRPWRTIHFR</sequence>
<accession>A0ABT3KYE8</accession>
<dbReference type="RefSeq" id="WP_407830294.1">
    <property type="nucleotide sequence ID" value="NZ_QZCW01000004.1"/>
</dbReference>
<dbReference type="SUPFAM" id="SSF52540">
    <property type="entry name" value="P-loop containing nucleoside triphosphate hydrolases"/>
    <property type="match status" value="1"/>
</dbReference>
<gene>
    <name evidence="3" type="ORF">D5039_20115</name>
</gene>
<organism evidence="3 4">
    <name type="scientific">Verminephrobacter aporrectodeae subsp. tuberculatae</name>
    <dbReference type="NCBI Taxonomy" id="1110392"/>
    <lineage>
        <taxon>Bacteria</taxon>
        <taxon>Pseudomonadati</taxon>
        <taxon>Pseudomonadota</taxon>
        <taxon>Betaproteobacteria</taxon>
        <taxon>Burkholderiales</taxon>
        <taxon>Comamonadaceae</taxon>
        <taxon>Verminephrobacter</taxon>
    </lineage>
</organism>
<dbReference type="EMBL" id="QZCW01000004">
    <property type="protein sequence ID" value="MCW5323363.1"/>
    <property type="molecule type" value="Genomic_DNA"/>
</dbReference>
<keyword evidence="4" id="KW-1185">Reference proteome</keyword>
<dbReference type="InterPro" id="IPR027417">
    <property type="entry name" value="P-loop_NTPase"/>
</dbReference>
<evidence type="ECO:0000313" key="4">
    <source>
        <dbReference type="Proteomes" id="UP001208935"/>
    </source>
</evidence>
<name>A0ABT3KYE8_9BURK</name>
<proteinExistence type="predicted"/>
<evidence type="ECO:0000256" key="1">
    <source>
        <dbReference type="SAM" id="MobiDB-lite"/>
    </source>
</evidence>
<protein>
    <recommendedName>
        <fullName evidence="2">Endonuclease GajA/Old nuclease/RecF-like AAA domain-containing protein</fullName>
    </recommendedName>
</protein>
<dbReference type="Gene3D" id="3.40.50.300">
    <property type="entry name" value="P-loop containing nucleotide triphosphate hydrolases"/>
    <property type="match status" value="1"/>
</dbReference>
<reference evidence="4" key="1">
    <citation type="submission" date="2023-07" db="EMBL/GenBank/DDBJ databases">
        <title>Verminephrobacter genomes.</title>
        <authorList>
            <person name="Lund M.B."/>
        </authorList>
    </citation>
    <scope>NUCLEOTIDE SEQUENCE [LARGE SCALE GENOMIC DNA]</scope>
    <source>
        <strain evidence="4">AtM5-05</strain>
    </source>
</reference>
<evidence type="ECO:0000259" key="2">
    <source>
        <dbReference type="Pfam" id="PF13175"/>
    </source>
</evidence>
<feature type="domain" description="Endonuclease GajA/Old nuclease/RecF-like AAA" evidence="2">
    <location>
        <begin position="1"/>
        <end position="45"/>
    </location>
</feature>
<feature type="region of interest" description="Disordered" evidence="1">
    <location>
        <begin position="99"/>
        <end position="125"/>
    </location>
</feature>
<dbReference type="InterPro" id="IPR041685">
    <property type="entry name" value="AAA_GajA/Old/RecF-like"/>
</dbReference>
<evidence type="ECO:0000313" key="3">
    <source>
        <dbReference type="EMBL" id="MCW5323363.1"/>
    </source>
</evidence>